<dbReference type="SUPFAM" id="SSF53383">
    <property type="entry name" value="PLP-dependent transferases"/>
    <property type="match status" value="1"/>
</dbReference>
<sequence length="413" mass="44458">MEKRFVYADNAATTPMSETAFNAMKPWLTENYGNPSSLYRIGRAAKEALNDARTVVGKCLNAAEPVNEKNDYAPGEIVFTGGGSQADNLAIRGFMHGPSSKGRKHIITSKIEHHAVLYTCEALEKEGYRVTYLNVDKEGRVDLEQLKAELSEDTALVSVMAANNEIGTIQPIKQIAELAHSVGAKFHTDAVQAVGHMHIDVQEMGIDMLSLSGHKFRGPRGTGVLYVKKGITLEPLVYGGGQERGLVSGTENTAGCIGLAAAMKETVEGLDEKMGYVKKLTDKLVKGIMENIPYSHYTGDPVNRLPGTASFVFEAIEGEGLILRLDNAGVCGSTGSACSTGSLDPSHVLMAIGLPHEIAHGSLRLTLGEQNTEEDVDYIIETVTDVVKTLRSMSPVWENGHPNLTAATELHAH</sequence>
<comment type="catalytic activity">
    <reaction evidence="9">
        <text>(sulfur carrier)-H + L-cysteine = (sulfur carrier)-SH + L-alanine</text>
        <dbReference type="Rhea" id="RHEA:43892"/>
        <dbReference type="Rhea" id="RHEA-COMP:14737"/>
        <dbReference type="Rhea" id="RHEA-COMP:14739"/>
        <dbReference type="ChEBI" id="CHEBI:29917"/>
        <dbReference type="ChEBI" id="CHEBI:35235"/>
        <dbReference type="ChEBI" id="CHEBI:57972"/>
        <dbReference type="ChEBI" id="CHEBI:64428"/>
        <dbReference type="EC" id="2.8.1.7"/>
    </reaction>
</comment>
<organism evidence="12 13">
    <name type="scientific">Agathobaculum butyriciproducens</name>
    <dbReference type="NCBI Taxonomy" id="1628085"/>
    <lineage>
        <taxon>Bacteria</taxon>
        <taxon>Bacillati</taxon>
        <taxon>Bacillota</taxon>
        <taxon>Clostridia</taxon>
        <taxon>Eubacteriales</taxon>
        <taxon>Butyricicoccaceae</taxon>
        <taxon>Agathobaculum</taxon>
    </lineage>
</organism>
<dbReference type="AlphaFoldDB" id="A0AAW4VXK6"/>
<dbReference type="Gene3D" id="3.90.1150.10">
    <property type="entry name" value="Aspartate Aminotransferase, domain 1"/>
    <property type="match status" value="1"/>
</dbReference>
<evidence type="ECO:0000256" key="3">
    <source>
        <dbReference type="ARBA" id="ARBA00012239"/>
    </source>
</evidence>
<keyword evidence="6" id="KW-0663">Pyridoxal phosphate</keyword>
<dbReference type="InterPro" id="IPR015424">
    <property type="entry name" value="PyrdxlP-dep_Trfase"/>
</dbReference>
<dbReference type="InterPro" id="IPR000192">
    <property type="entry name" value="Aminotrans_V_dom"/>
</dbReference>
<evidence type="ECO:0000256" key="6">
    <source>
        <dbReference type="ARBA" id="ARBA00022898"/>
    </source>
</evidence>
<dbReference type="PANTHER" id="PTHR11601:SF34">
    <property type="entry name" value="CYSTEINE DESULFURASE"/>
    <property type="match status" value="1"/>
</dbReference>
<dbReference type="InterPro" id="IPR015421">
    <property type="entry name" value="PyrdxlP-dep_Trfase_major"/>
</dbReference>
<accession>A0AAW4VXK6</accession>
<evidence type="ECO:0000256" key="5">
    <source>
        <dbReference type="ARBA" id="ARBA00022723"/>
    </source>
</evidence>
<keyword evidence="7" id="KW-0408">Iron</keyword>
<keyword evidence="8" id="KW-0411">Iron-sulfur</keyword>
<dbReference type="RefSeq" id="WP_227600034.1">
    <property type="nucleotide sequence ID" value="NZ_JAJEPX010000002.1"/>
</dbReference>
<dbReference type="PIRSF" id="PIRSF005572">
    <property type="entry name" value="NifS"/>
    <property type="match status" value="1"/>
</dbReference>
<dbReference type="GO" id="GO:0031071">
    <property type="term" value="F:cysteine desulfurase activity"/>
    <property type="evidence" value="ECO:0007669"/>
    <property type="project" value="UniProtKB-EC"/>
</dbReference>
<evidence type="ECO:0000256" key="2">
    <source>
        <dbReference type="ARBA" id="ARBA00006490"/>
    </source>
</evidence>
<dbReference type="GO" id="GO:0046872">
    <property type="term" value="F:metal ion binding"/>
    <property type="evidence" value="ECO:0007669"/>
    <property type="project" value="UniProtKB-KW"/>
</dbReference>
<proteinExistence type="inferred from homology"/>
<dbReference type="EC" id="2.8.1.7" evidence="3"/>
<gene>
    <name evidence="12" type="ORF">LKD22_01645</name>
</gene>
<dbReference type="Proteomes" id="UP001298753">
    <property type="component" value="Unassembled WGS sequence"/>
</dbReference>
<evidence type="ECO:0000313" key="13">
    <source>
        <dbReference type="Proteomes" id="UP001298753"/>
    </source>
</evidence>
<dbReference type="InterPro" id="IPR015422">
    <property type="entry name" value="PyrdxlP-dep_Trfase_small"/>
</dbReference>
<dbReference type="PANTHER" id="PTHR11601">
    <property type="entry name" value="CYSTEINE DESULFURYLASE FAMILY MEMBER"/>
    <property type="match status" value="1"/>
</dbReference>
<reference evidence="12 13" key="1">
    <citation type="submission" date="2021-10" db="EMBL/GenBank/DDBJ databases">
        <title>Anaerobic single-cell dispensing facilitates the cultivation of human gut bacteria.</title>
        <authorList>
            <person name="Afrizal A."/>
        </authorList>
    </citation>
    <scope>NUCLEOTIDE SEQUENCE [LARGE SCALE GENOMIC DNA]</scope>
    <source>
        <strain evidence="12 13">CLA-AA-H270</strain>
    </source>
</reference>
<comment type="similarity">
    <text evidence="2">Belongs to the class-V pyridoxal-phosphate-dependent aminotransferase family. NifS/IscS subfamily.</text>
</comment>
<comment type="cofactor">
    <cofactor evidence="1 10">
        <name>pyridoxal 5'-phosphate</name>
        <dbReference type="ChEBI" id="CHEBI:597326"/>
    </cofactor>
</comment>
<comment type="caution">
    <text evidence="12">The sequence shown here is derived from an EMBL/GenBank/DDBJ whole genome shotgun (WGS) entry which is preliminary data.</text>
</comment>
<evidence type="ECO:0000256" key="8">
    <source>
        <dbReference type="ARBA" id="ARBA00023014"/>
    </source>
</evidence>
<dbReference type="InterPro" id="IPR016454">
    <property type="entry name" value="Cysteine_dSase"/>
</dbReference>
<dbReference type="Gene3D" id="1.10.260.50">
    <property type="match status" value="1"/>
</dbReference>
<dbReference type="EMBL" id="JAJEPX010000002">
    <property type="protein sequence ID" value="MCC2175843.1"/>
    <property type="molecule type" value="Genomic_DNA"/>
</dbReference>
<name>A0AAW4VXK6_9FIRM</name>
<dbReference type="Gene3D" id="3.40.640.10">
    <property type="entry name" value="Type I PLP-dependent aspartate aminotransferase-like (Major domain)"/>
    <property type="match status" value="1"/>
</dbReference>
<evidence type="ECO:0000256" key="7">
    <source>
        <dbReference type="ARBA" id="ARBA00023004"/>
    </source>
</evidence>
<dbReference type="FunFam" id="3.40.640.10:FF:000084">
    <property type="entry name" value="IscS-like cysteine desulfurase"/>
    <property type="match status" value="1"/>
</dbReference>
<dbReference type="InterPro" id="IPR020578">
    <property type="entry name" value="Aminotrans_V_PyrdxlP_BS"/>
</dbReference>
<keyword evidence="12" id="KW-0032">Aminotransferase</keyword>
<dbReference type="GO" id="GO:0008483">
    <property type="term" value="F:transaminase activity"/>
    <property type="evidence" value="ECO:0007669"/>
    <property type="project" value="UniProtKB-KW"/>
</dbReference>
<dbReference type="Pfam" id="PF00266">
    <property type="entry name" value="Aminotran_5"/>
    <property type="match status" value="1"/>
</dbReference>
<keyword evidence="13" id="KW-1185">Reference proteome</keyword>
<evidence type="ECO:0000256" key="10">
    <source>
        <dbReference type="RuleBase" id="RU004504"/>
    </source>
</evidence>
<dbReference type="GO" id="GO:0051536">
    <property type="term" value="F:iron-sulfur cluster binding"/>
    <property type="evidence" value="ECO:0007669"/>
    <property type="project" value="UniProtKB-KW"/>
</dbReference>
<evidence type="ECO:0000313" key="12">
    <source>
        <dbReference type="EMBL" id="MCC2175843.1"/>
    </source>
</evidence>
<dbReference type="PROSITE" id="PS00595">
    <property type="entry name" value="AA_TRANSFER_CLASS_5"/>
    <property type="match status" value="1"/>
</dbReference>
<evidence type="ECO:0000259" key="11">
    <source>
        <dbReference type="Pfam" id="PF00266"/>
    </source>
</evidence>
<evidence type="ECO:0000256" key="1">
    <source>
        <dbReference type="ARBA" id="ARBA00001933"/>
    </source>
</evidence>
<protein>
    <recommendedName>
        <fullName evidence="3">cysteine desulfurase</fullName>
        <ecNumber evidence="3">2.8.1.7</ecNumber>
    </recommendedName>
</protein>
<dbReference type="GeneID" id="98660704"/>
<feature type="domain" description="Aminotransferase class V" evidence="11">
    <location>
        <begin position="6"/>
        <end position="378"/>
    </location>
</feature>
<evidence type="ECO:0000256" key="9">
    <source>
        <dbReference type="ARBA" id="ARBA00050776"/>
    </source>
</evidence>
<evidence type="ECO:0000256" key="4">
    <source>
        <dbReference type="ARBA" id="ARBA00022679"/>
    </source>
</evidence>
<keyword evidence="4" id="KW-0808">Transferase</keyword>
<keyword evidence="5" id="KW-0479">Metal-binding</keyword>